<protein>
    <submittedName>
        <fullName evidence="3">Uncharacterized protein LOC107001562</fullName>
    </submittedName>
</protein>
<sequence length="249" mass="28124">MGVSDDHLEVCHLAMLHDKMDISRMMVDSQQVKESRIKMKIKDAKRERYHEVGTSNDKTRNDRVSNVRSQRRRGGDSRSEKPTCTICGKKHVGECLVRSDTCFGCLKSGYKERDFPIVKGQGKRNNQAQASGPSSDAPKKNRFYALRLRGDQKNYPNVVTGMLQVFSIDVYALLNPRATLSFVNPLVSMKFDVLSDVSIEPLPVTTPVVDSIVAKRVFRSCTILLSNRVKLVDLVKLDMLDFHVIFGMN</sequence>
<accession>A0ABM1FCR6</accession>
<evidence type="ECO:0000313" key="2">
    <source>
        <dbReference type="Proteomes" id="UP000694930"/>
    </source>
</evidence>
<evidence type="ECO:0000313" key="3">
    <source>
        <dbReference type="RefSeq" id="XP_015055042.1"/>
    </source>
</evidence>
<dbReference type="Pfam" id="PF08284">
    <property type="entry name" value="RVP_2"/>
    <property type="match status" value="1"/>
</dbReference>
<dbReference type="RefSeq" id="XP_015055042.1">
    <property type="nucleotide sequence ID" value="XM_015199556.1"/>
</dbReference>
<evidence type="ECO:0000256" key="1">
    <source>
        <dbReference type="SAM" id="MobiDB-lite"/>
    </source>
</evidence>
<organism evidence="2 3">
    <name type="scientific">Solanum pennellii</name>
    <name type="common">Tomato</name>
    <name type="synonym">Lycopersicon pennellii</name>
    <dbReference type="NCBI Taxonomy" id="28526"/>
    <lineage>
        <taxon>Eukaryota</taxon>
        <taxon>Viridiplantae</taxon>
        <taxon>Streptophyta</taxon>
        <taxon>Embryophyta</taxon>
        <taxon>Tracheophyta</taxon>
        <taxon>Spermatophyta</taxon>
        <taxon>Magnoliopsida</taxon>
        <taxon>eudicotyledons</taxon>
        <taxon>Gunneridae</taxon>
        <taxon>Pentapetalae</taxon>
        <taxon>asterids</taxon>
        <taxon>lamiids</taxon>
        <taxon>Solanales</taxon>
        <taxon>Solanaceae</taxon>
        <taxon>Solanoideae</taxon>
        <taxon>Solaneae</taxon>
        <taxon>Solanum</taxon>
        <taxon>Solanum subgen. Lycopersicon</taxon>
    </lineage>
</organism>
<proteinExistence type="predicted"/>
<reference evidence="2" key="1">
    <citation type="journal article" date="2014" name="Nat. Genet.">
        <title>The genome of the stress-tolerant wild tomato species Solanum pennellii.</title>
        <authorList>
            <person name="Bolger A."/>
            <person name="Scossa F."/>
            <person name="Bolger M.E."/>
            <person name="Lanz C."/>
            <person name="Maumus F."/>
            <person name="Tohge T."/>
            <person name="Quesneville H."/>
            <person name="Alseekh S."/>
            <person name="Sorensen I."/>
            <person name="Lichtenstein G."/>
            <person name="Fich E.A."/>
            <person name="Conte M."/>
            <person name="Keller H."/>
            <person name="Schneeberger K."/>
            <person name="Schwacke R."/>
            <person name="Ofner I."/>
            <person name="Vrebalov J."/>
            <person name="Xu Y."/>
            <person name="Osorio S."/>
            <person name="Aflitos S.A."/>
            <person name="Schijlen E."/>
            <person name="Jimenez-Gomez J.M."/>
            <person name="Ryngajllo M."/>
            <person name="Kimura S."/>
            <person name="Kumar R."/>
            <person name="Koenig D."/>
            <person name="Headland L.R."/>
            <person name="Maloof J.N."/>
            <person name="Sinha N."/>
            <person name="van Ham R.C."/>
            <person name="Lankhorst R.K."/>
            <person name="Mao L."/>
            <person name="Vogel A."/>
            <person name="Arsova B."/>
            <person name="Panstruga R."/>
            <person name="Fei Z."/>
            <person name="Rose J.K."/>
            <person name="Zamir D."/>
            <person name="Carrari F."/>
            <person name="Giovannoni J.J."/>
            <person name="Weigel D."/>
            <person name="Usadel B."/>
            <person name="Fernie A.R."/>
        </authorList>
    </citation>
    <scope>NUCLEOTIDE SEQUENCE [LARGE SCALE GENOMIC DNA]</scope>
    <source>
        <strain evidence="2">cv. LA0716</strain>
    </source>
</reference>
<keyword evidence="2" id="KW-1185">Reference proteome</keyword>
<dbReference type="Proteomes" id="UP000694930">
    <property type="component" value="Chromosome 10"/>
</dbReference>
<gene>
    <name evidence="3" type="primary">LOC107001562</name>
</gene>
<reference evidence="3" key="2">
    <citation type="submission" date="2025-08" db="UniProtKB">
        <authorList>
            <consortium name="RefSeq"/>
        </authorList>
    </citation>
    <scope>IDENTIFICATION</scope>
</reference>
<feature type="compositionally biased region" description="Polar residues" evidence="1">
    <location>
        <begin position="123"/>
        <end position="134"/>
    </location>
</feature>
<feature type="region of interest" description="Disordered" evidence="1">
    <location>
        <begin position="118"/>
        <end position="139"/>
    </location>
</feature>
<feature type="compositionally biased region" description="Basic and acidic residues" evidence="1">
    <location>
        <begin position="42"/>
        <end position="65"/>
    </location>
</feature>
<name>A0ABM1FCR6_SOLPN</name>
<dbReference type="GeneID" id="107001562"/>
<feature type="region of interest" description="Disordered" evidence="1">
    <location>
        <begin position="42"/>
        <end position="83"/>
    </location>
</feature>